<dbReference type="InterPro" id="IPR055736">
    <property type="entry name" value="DUF7312"/>
</dbReference>
<evidence type="ECO:0000256" key="2">
    <source>
        <dbReference type="SAM" id="Phobius"/>
    </source>
</evidence>
<evidence type="ECO:0000313" key="5">
    <source>
        <dbReference type="Proteomes" id="UP000318864"/>
    </source>
</evidence>
<sequence>MTDDSSAPDRGDDATPSTPDVPERDAGPETDWHPDTRPITAEEPADPESESMTDDGSDRITLDLRPEADDESDAAEDDPHAPEPSSTPIEAGNPDLEHVLFVVLGAIAMVLVLVQLVTIPL</sequence>
<dbReference type="AlphaFoldDB" id="A0A4S3TUU7"/>
<proteinExistence type="predicted"/>
<feature type="compositionally biased region" description="Basic and acidic residues" evidence="1">
    <location>
        <begin position="21"/>
        <end position="36"/>
    </location>
</feature>
<dbReference type="OrthoDB" id="177893at2157"/>
<accession>A0A4S3TUU7</accession>
<reference evidence="4 5" key="1">
    <citation type="submission" date="2018-10" db="EMBL/GenBank/DDBJ databases">
        <title>Natronolimnobius sp. XQ-INN 246 isolated from Inner Mongolia Autonomous Region of China.</title>
        <authorList>
            <person name="Xue Q."/>
        </authorList>
    </citation>
    <scope>NUCLEOTIDE SEQUENCE [LARGE SCALE GENOMIC DNA]</scope>
    <source>
        <strain evidence="4 5">XQ-INN 246</strain>
    </source>
</reference>
<feature type="domain" description="DUF7312" evidence="3">
    <location>
        <begin position="65"/>
        <end position="116"/>
    </location>
</feature>
<feature type="compositionally biased region" description="Basic and acidic residues" evidence="1">
    <location>
        <begin position="56"/>
        <end position="67"/>
    </location>
</feature>
<keyword evidence="2" id="KW-0812">Transmembrane</keyword>
<evidence type="ECO:0000313" key="4">
    <source>
        <dbReference type="EMBL" id="THE66448.1"/>
    </source>
</evidence>
<keyword evidence="2" id="KW-1133">Transmembrane helix</keyword>
<feature type="region of interest" description="Disordered" evidence="1">
    <location>
        <begin position="1"/>
        <end position="92"/>
    </location>
</feature>
<dbReference type="RefSeq" id="WP_141463156.1">
    <property type="nucleotide sequence ID" value="NZ_RBZW01000008.1"/>
</dbReference>
<name>A0A4S3TUU7_9EURY</name>
<dbReference type="EMBL" id="RBZW01000008">
    <property type="protein sequence ID" value="THE66448.1"/>
    <property type="molecule type" value="Genomic_DNA"/>
</dbReference>
<evidence type="ECO:0000256" key="1">
    <source>
        <dbReference type="SAM" id="MobiDB-lite"/>
    </source>
</evidence>
<dbReference type="Proteomes" id="UP000318864">
    <property type="component" value="Unassembled WGS sequence"/>
</dbReference>
<feature type="transmembrane region" description="Helical" evidence="2">
    <location>
        <begin position="99"/>
        <end position="119"/>
    </location>
</feature>
<evidence type="ECO:0000259" key="3">
    <source>
        <dbReference type="Pfam" id="PF23994"/>
    </source>
</evidence>
<gene>
    <name evidence="4" type="ORF">D8Y22_02505</name>
</gene>
<comment type="caution">
    <text evidence="4">The sequence shown here is derived from an EMBL/GenBank/DDBJ whole genome shotgun (WGS) entry which is preliminary data.</text>
</comment>
<organism evidence="4 5">
    <name type="scientific">Salinadaptatus halalkaliphilus</name>
    <dbReference type="NCBI Taxonomy" id="2419781"/>
    <lineage>
        <taxon>Archaea</taxon>
        <taxon>Methanobacteriati</taxon>
        <taxon>Methanobacteriota</taxon>
        <taxon>Stenosarchaea group</taxon>
        <taxon>Halobacteria</taxon>
        <taxon>Halobacteriales</taxon>
        <taxon>Natrialbaceae</taxon>
        <taxon>Salinadaptatus</taxon>
    </lineage>
</organism>
<dbReference type="Pfam" id="PF23994">
    <property type="entry name" value="DUF7312"/>
    <property type="match status" value="1"/>
</dbReference>
<feature type="compositionally biased region" description="Acidic residues" evidence="1">
    <location>
        <begin position="43"/>
        <end position="55"/>
    </location>
</feature>
<keyword evidence="5" id="KW-1185">Reference proteome</keyword>
<keyword evidence="2" id="KW-0472">Membrane</keyword>
<protein>
    <recommendedName>
        <fullName evidence="3">DUF7312 domain-containing protein</fullName>
    </recommendedName>
</protein>